<keyword evidence="1" id="KW-1133">Transmembrane helix</keyword>
<dbReference type="Proteomes" id="UP000001007">
    <property type="component" value="Chromosome"/>
</dbReference>
<name>Q8KEV2_CHLTE</name>
<accession>Q8KEV2</accession>
<evidence type="ECO:0000313" key="3">
    <source>
        <dbReference type="Proteomes" id="UP000001007"/>
    </source>
</evidence>
<keyword evidence="3" id="KW-1185">Reference proteome</keyword>
<dbReference type="EMBL" id="AE006470">
    <property type="protein sequence ID" value="AAM71822.1"/>
    <property type="molecule type" value="Genomic_DNA"/>
</dbReference>
<evidence type="ECO:0000256" key="1">
    <source>
        <dbReference type="SAM" id="Phobius"/>
    </source>
</evidence>
<dbReference type="STRING" id="194439.CT0580"/>
<feature type="transmembrane region" description="Helical" evidence="1">
    <location>
        <begin position="21"/>
        <end position="43"/>
    </location>
</feature>
<keyword evidence="1" id="KW-0472">Membrane</keyword>
<organism evidence="2 3">
    <name type="scientific">Chlorobaculum tepidum (strain ATCC 49652 / DSM 12025 / NBRC 103806 / TLS)</name>
    <name type="common">Chlorobium tepidum</name>
    <dbReference type="NCBI Taxonomy" id="194439"/>
    <lineage>
        <taxon>Bacteria</taxon>
        <taxon>Pseudomonadati</taxon>
        <taxon>Chlorobiota</taxon>
        <taxon>Chlorobiia</taxon>
        <taxon>Chlorobiales</taxon>
        <taxon>Chlorobiaceae</taxon>
        <taxon>Chlorobaculum</taxon>
    </lineage>
</organism>
<evidence type="ECO:0000313" key="2">
    <source>
        <dbReference type="EMBL" id="AAM71822.1"/>
    </source>
</evidence>
<proteinExistence type="predicted"/>
<protein>
    <submittedName>
        <fullName evidence="2">Uncharacterized protein</fullName>
    </submittedName>
</protein>
<reference evidence="2 3" key="1">
    <citation type="journal article" date="2002" name="Proc. Natl. Acad. Sci. U.S.A.">
        <title>The complete genome sequence of Chlorobium tepidum TLS, a photosynthetic, anaerobic, green-sulfur bacterium.</title>
        <authorList>
            <person name="Eisen J.A."/>
            <person name="Nelson K.E."/>
            <person name="Paulsen I.T."/>
            <person name="Heidelberg J.F."/>
            <person name="Wu M."/>
            <person name="Dodson R.J."/>
            <person name="Deboy R."/>
            <person name="Gwinn M.L."/>
            <person name="Nelson W.C."/>
            <person name="Haft D.H."/>
            <person name="Hickey E.K."/>
            <person name="Peterson J.D."/>
            <person name="Durkin A.S."/>
            <person name="Kolonay J.L."/>
            <person name="Yang F."/>
            <person name="Holt I."/>
            <person name="Umayam L.A."/>
            <person name="Mason T."/>
            <person name="Brenner M."/>
            <person name="Shea T.P."/>
            <person name="Parksey D."/>
            <person name="Nierman W.C."/>
            <person name="Feldblyum T.V."/>
            <person name="Hansen C.L."/>
            <person name="Craven M.B."/>
            <person name="Radune D."/>
            <person name="Vamathevan J."/>
            <person name="Khouri H."/>
            <person name="White O."/>
            <person name="Gruber T.M."/>
            <person name="Ketchum K.A."/>
            <person name="Venter J.C."/>
            <person name="Tettelin H."/>
            <person name="Bryant D.A."/>
            <person name="Fraser C.M."/>
        </authorList>
    </citation>
    <scope>NUCLEOTIDE SEQUENCE [LARGE SCALE GENOMIC DNA]</scope>
    <source>
        <strain evidence="3">ATCC 49652 / DSM 12025 / NBRC 103806 / TLS</strain>
    </source>
</reference>
<dbReference type="AlphaFoldDB" id="Q8KEV2"/>
<sequence>MCRISIRRKNIVSMYQKIFKVFLTAIGLVKMRLGVLFSIFLQYSQN</sequence>
<dbReference type="KEGG" id="cte:CT0580"/>
<dbReference type="HOGENOM" id="CLU_3181748_0_0_10"/>
<keyword evidence="1" id="KW-0812">Transmembrane</keyword>
<dbReference type="EnsemblBacteria" id="AAM71822">
    <property type="protein sequence ID" value="AAM71822"/>
    <property type="gene ID" value="CT0580"/>
</dbReference>
<gene>
    <name evidence="2" type="ordered locus">CT0580</name>
</gene>